<protein>
    <submittedName>
        <fullName evidence="2">Uncharacterized protein</fullName>
    </submittedName>
</protein>
<evidence type="ECO:0000313" key="2">
    <source>
        <dbReference type="EMBL" id="KAF1980282.1"/>
    </source>
</evidence>
<dbReference type="Proteomes" id="UP000800036">
    <property type="component" value="Unassembled WGS sequence"/>
</dbReference>
<dbReference type="EMBL" id="ML976656">
    <property type="protein sequence ID" value="KAF1980282.1"/>
    <property type="molecule type" value="Genomic_DNA"/>
</dbReference>
<accession>A0A6A5VWY9</accession>
<keyword evidence="3" id="KW-1185">Reference proteome</keyword>
<organism evidence="2 3">
    <name type="scientific">Bimuria novae-zelandiae CBS 107.79</name>
    <dbReference type="NCBI Taxonomy" id="1447943"/>
    <lineage>
        <taxon>Eukaryota</taxon>
        <taxon>Fungi</taxon>
        <taxon>Dikarya</taxon>
        <taxon>Ascomycota</taxon>
        <taxon>Pezizomycotina</taxon>
        <taxon>Dothideomycetes</taxon>
        <taxon>Pleosporomycetidae</taxon>
        <taxon>Pleosporales</taxon>
        <taxon>Massarineae</taxon>
        <taxon>Didymosphaeriaceae</taxon>
        <taxon>Bimuria</taxon>
    </lineage>
</organism>
<dbReference type="OrthoDB" id="3734551at2759"/>
<evidence type="ECO:0000313" key="3">
    <source>
        <dbReference type="Proteomes" id="UP000800036"/>
    </source>
</evidence>
<sequence length="74" mass="8655">MPAQTRSLEMMILQAHRAKGIRYPTSSQKQSFKTWYSYALRRNGAEKTNSQELLEHGKQLKRERDLTPAGRTYL</sequence>
<reference evidence="2" key="1">
    <citation type="journal article" date="2020" name="Stud. Mycol.">
        <title>101 Dothideomycetes genomes: a test case for predicting lifestyles and emergence of pathogens.</title>
        <authorList>
            <person name="Haridas S."/>
            <person name="Albert R."/>
            <person name="Binder M."/>
            <person name="Bloem J."/>
            <person name="Labutti K."/>
            <person name="Salamov A."/>
            <person name="Andreopoulos B."/>
            <person name="Baker S."/>
            <person name="Barry K."/>
            <person name="Bills G."/>
            <person name="Bluhm B."/>
            <person name="Cannon C."/>
            <person name="Castanera R."/>
            <person name="Culley D."/>
            <person name="Daum C."/>
            <person name="Ezra D."/>
            <person name="Gonzalez J."/>
            <person name="Henrissat B."/>
            <person name="Kuo A."/>
            <person name="Liang C."/>
            <person name="Lipzen A."/>
            <person name="Lutzoni F."/>
            <person name="Magnuson J."/>
            <person name="Mondo S."/>
            <person name="Nolan M."/>
            <person name="Ohm R."/>
            <person name="Pangilinan J."/>
            <person name="Park H.-J."/>
            <person name="Ramirez L."/>
            <person name="Alfaro M."/>
            <person name="Sun H."/>
            <person name="Tritt A."/>
            <person name="Yoshinaga Y."/>
            <person name="Zwiers L.-H."/>
            <person name="Turgeon B."/>
            <person name="Goodwin S."/>
            <person name="Spatafora J."/>
            <person name="Crous P."/>
            <person name="Grigoriev I."/>
        </authorList>
    </citation>
    <scope>NUCLEOTIDE SEQUENCE</scope>
    <source>
        <strain evidence="2">CBS 107.79</strain>
    </source>
</reference>
<proteinExistence type="predicted"/>
<feature type="compositionally biased region" description="Basic and acidic residues" evidence="1">
    <location>
        <begin position="53"/>
        <end position="66"/>
    </location>
</feature>
<dbReference type="AlphaFoldDB" id="A0A6A5VWY9"/>
<feature type="region of interest" description="Disordered" evidence="1">
    <location>
        <begin position="49"/>
        <end position="74"/>
    </location>
</feature>
<evidence type="ECO:0000256" key="1">
    <source>
        <dbReference type="SAM" id="MobiDB-lite"/>
    </source>
</evidence>
<name>A0A6A5VWY9_9PLEO</name>
<gene>
    <name evidence="2" type="ORF">BU23DRAFT_548449</name>
</gene>